<evidence type="ECO:0000313" key="1">
    <source>
        <dbReference type="EMBL" id="HFK24378.1"/>
    </source>
</evidence>
<name>A0A7C3N6M6_UNCW3</name>
<accession>A0A7C3N6M6</accession>
<gene>
    <name evidence="1" type="ORF">ENS15_07025</name>
</gene>
<protein>
    <submittedName>
        <fullName evidence="1">Uncharacterized protein</fullName>
    </submittedName>
</protein>
<comment type="caution">
    <text evidence="1">The sequence shown here is derived from an EMBL/GenBank/DDBJ whole genome shotgun (WGS) entry which is preliminary data.</text>
</comment>
<proteinExistence type="predicted"/>
<organism evidence="1">
    <name type="scientific">candidate division WOR-3 bacterium</name>
    <dbReference type="NCBI Taxonomy" id="2052148"/>
    <lineage>
        <taxon>Bacteria</taxon>
        <taxon>Bacteria division WOR-3</taxon>
    </lineage>
</organism>
<sequence>MSFIKLNVEIDSVIIGERVKGGIYRPCLETIPSSTIRGAFKNCLGLEINGVGIFVKDTYQIKDFVYSVKDKFLETAKMPFVTEFLSPNGNSKIKAEIYIVKNNVISPKLFKGLEFYLGALKSKGFGKTKVIEIEEISPDIKQGFLNVRIYEDECDKFNITVLSPIYGYLFYPTDIVSGIYKMALLENSLVKAPEIFLKEETFYDK</sequence>
<dbReference type="AlphaFoldDB" id="A0A7C3N6M6"/>
<dbReference type="EMBL" id="DSTT01000006">
    <property type="protein sequence ID" value="HFK24378.1"/>
    <property type="molecule type" value="Genomic_DNA"/>
</dbReference>
<reference evidence="1" key="1">
    <citation type="journal article" date="2020" name="mSystems">
        <title>Genome- and Community-Level Interaction Insights into Carbon Utilization and Element Cycling Functions of Hydrothermarchaeota in Hydrothermal Sediment.</title>
        <authorList>
            <person name="Zhou Z."/>
            <person name="Liu Y."/>
            <person name="Xu W."/>
            <person name="Pan J."/>
            <person name="Luo Z.H."/>
            <person name="Li M."/>
        </authorList>
    </citation>
    <scope>NUCLEOTIDE SEQUENCE [LARGE SCALE GENOMIC DNA]</scope>
    <source>
        <strain evidence="1">SpSt-464</strain>
    </source>
</reference>